<protein>
    <recommendedName>
        <fullName evidence="1">Methyltransferase type 11 domain-containing protein</fullName>
    </recommendedName>
</protein>
<accession>A0AAJ0LX94</accession>
<sequence length="226" mass="24950">MVRIATLLGGKARLAPIEFMQGDAEDCSSIPDQSVDLITAATAAHWFDMERFWPTTARVLKPGGTVAISTIWRIYVHPGLTSHAEELQKILVELEQGTLGPYQKPGNWSLMGLYEDLQMPWSLANACDSFAEKSYSRQIWTQHGLPEADGSYVCGVRLLTLDETEKSIATISAVTRWREAHLELANTGNDCVTAAFTKIKNILRGDANTRVTMVGPTVLVTLKRSK</sequence>
<dbReference type="Gene3D" id="3.40.50.150">
    <property type="entry name" value="Vaccinia Virus protein VP39"/>
    <property type="match status" value="1"/>
</dbReference>
<feature type="domain" description="Methyltransferase type 11" evidence="1">
    <location>
        <begin position="2"/>
        <end position="68"/>
    </location>
</feature>
<dbReference type="InterPro" id="IPR013216">
    <property type="entry name" value="Methyltransf_11"/>
</dbReference>
<dbReference type="PANTHER" id="PTHR44942">
    <property type="entry name" value="METHYLTRANSF_11 DOMAIN-CONTAINING PROTEIN"/>
    <property type="match status" value="1"/>
</dbReference>
<dbReference type="InterPro" id="IPR051052">
    <property type="entry name" value="Diverse_substrate_MTase"/>
</dbReference>
<dbReference type="Pfam" id="PF08241">
    <property type="entry name" value="Methyltransf_11"/>
    <property type="match status" value="1"/>
</dbReference>
<dbReference type="SUPFAM" id="SSF53335">
    <property type="entry name" value="S-adenosyl-L-methionine-dependent methyltransferases"/>
    <property type="match status" value="1"/>
</dbReference>
<dbReference type="CDD" id="cd02440">
    <property type="entry name" value="AdoMet_MTases"/>
    <property type="match status" value="1"/>
</dbReference>
<evidence type="ECO:0000259" key="1">
    <source>
        <dbReference type="Pfam" id="PF08241"/>
    </source>
</evidence>
<evidence type="ECO:0000313" key="3">
    <source>
        <dbReference type="Proteomes" id="UP001271007"/>
    </source>
</evidence>
<dbReference type="AlphaFoldDB" id="A0AAJ0LX94"/>
<dbReference type="PANTHER" id="PTHR44942:SF10">
    <property type="entry name" value="METHYLTRANSFERASE TYPE 11 DOMAIN-CONTAINING PROTEIN"/>
    <property type="match status" value="1"/>
</dbReference>
<name>A0AAJ0LX94_9PEZI</name>
<dbReference type="InterPro" id="IPR029063">
    <property type="entry name" value="SAM-dependent_MTases_sf"/>
</dbReference>
<evidence type="ECO:0000313" key="2">
    <source>
        <dbReference type="EMBL" id="KAK3058797.1"/>
    </source>
</evidence>
<dbReference type="Proteomes" id="UP001271007">
    <property type="component" value="Unassembled WGS sequence"/>
</dbReference>
<reference evidence="2" key="1">
    <citation type="submission" date="2023-04" db="EMBL/GenBank/DDBJ databases">
        <title>Black Yeasts Isolated from many extreme environments.</title>
        <authorList>
            <person name="Coleine C."/>
            <person name="Stajich J.E."/>
            <person name="Selbmann L."/>
        </authorList>
    </citation>
    <scope>NUCLEOTIDE SEQUENCE</scope>
    <source>
        <strain evidence="2">CCFEE 5312</strain>
    </source>
</reference>
<proteinExistence type="predicted"/>
<comment type="caution">
    <text evidence="2">The sequence shown here is derived from an EMBL/GenBank/DDBJ whole genome shotgun (WGS) entry which is preliminary data.</text>
</comment>
<organism evidence="2 3">
    <name type="scientific">Extremus antarcticus</name>
    <dbReference type="NCBI Taxonomy" id="702011"/>
    <lineage>
        <taxon>Eukaryota</taxon>
        <taxon>Fungi</taxon>
        <taxon>Dikarya</taxon>
        <taxon>Ascomycota</taxon>
        <taxon>Pezizomycotina</taxon>
        <taxon>Dothideomycetes</taxon>
        <taxon>Dothideomycetidae</taxon>
        <taxon>Mycosphaerellales</taxon>
        <taxon>Extremaceae</taxon>
        <taxon>Extremus</taxon>
    </lineage>
</organism>
<keyword evidence="3" id="KW-1185">Reference proteome</keyword>
<dbReference type="EMBL" id="JAWDJX010000001">
    <property type="protein sequence ID" value="KAK3058797.1"/>
    <property type="molecule type" value="Genomic_DNA"/>
</dbReference>
<gene>
    <name evidence="2" type="ORF">LTR09_000362</name>
</gene>
<dbReference type="GO" id="GO:0008757">
    <property type="term" value="F:S-adenosylmethionine-dependent methyltransferase activity"/>
    <property type="evidence" value="ECO:0007669"/>
    <property type="project" value="InterPro"/>
</dbReference>